<proteinExistence type="predicted"/>
<keyword evidence="5" id="KW-0012">Acyltransferase</keyword>
<dbReference type="Gene3D" id="2.60.40.3780">
    <property type="match status" value="1"/>
</dbReference>
<organism evidence="9 10">
    <name type="scientific">Streptacidiphilus monticola</name>
    <dbReference type="NCBI Taxonomy" id="2161674"/>
    <lineage>
        <taxon>Bacteria</taxon>
        <taxon>Bacillati</taxon>
        <taxon>Actinomycetota</taxon>
        <taxon>Actinomycetes</taxon>
        <taxon>Kitasatosporales</taxon>
        <taxon>Streptomycetaceae</taxon>
        <taxon>Streptacidiphilus</taxon>
    </lineage>
</organism>
<dbReference type="Pfam" id="PF03734">
    <property type="entry name" value="YkuD"/>
    <property type="match status" value="1"/>
</dbReference>
<dbReference type="RefSeq" id="WP_380579796.1">
    <property type="nucleotide sequence ID" value="NZ_JBHSQJ010000012.1"/>
</dbReference>
<dbReference type="Gene3D" id="2.60.40.3710">
    <property type="match status" value="1"/>
</dbReference>
<feature type="domain" description="L,D-TPase catalytic" evidence="8">
    <location>
        <begin position="235"/>
        <end position="360"/>
    </location>
</feature>
<accession>A0ABW1FXF8</accession>
<evidence type="ECO:0000256" key="7">
    <source>
        <dbReference type="PROSITE-ProRule" id="PRU01373"/>
    </source>
</evidence>
<dbReference type="Proteomes" id="UP001596174">
    <property type="component" value="Unassembled WGS sequence"/>
</dbReference>
<evidence type="ECO:0000256" key="4">
    <source>
        <dbReference type="ARBA" id="ARBA00022984"/>
    </source>
</evidence>
<reference evidence="10" key="1">
    <citation type="journal article" date="2019" name="Int. J. Syst. Evol. Microbiol.">
        <title>The Global Catalogue of Microorganisms (GCM) 10K type strain sequencing project: providing services to taxonomists for standard genome sequencing and annotation.</title>
        <authorList>
            <consortium name="The Broad Institute Genomics Platform"/>
            <consortium name="The Broad Institute Genome Sequencing Center for Infectious Disease"/>
            <person name="Wu L."/>
            <person name="Ma J."/>
        </authorList>
    </citation>
    <scope>NUCLEOTIDE SEQUENCE [LARGE SCALE GENOMIC DNA]</scope>
    <source>
        <strain evidence="10">JCM 4816</strain>
    </source>
</reference>
<evidence type="ECO:0000256" key="1">
    <source>
        <dbReference type="ARBA" id="ARBA00004752"/>
    </source>
</evidence>
<evidence type="ECO:0000256" key="6">
    <source>
        <dbReference type="ARBA" id="ARBA00023316"/>
    </source>
</evidence>
<evidence type="ECO:0000256" key="2">
    <source>
        <dbReference type="ARBA" id="ARBA00022679"/>
    </source>
</evidence>
<keyword evidence="4 7" id="KW-0573">Peptidoglycan synthesis</keyword>
<dbReference type="CDD" id="cd16913">
    <property type="entry name" value="YkuD_like"/>
    <property type="match status" value="1"/>
</dbReference>
<evidence type="ECO:0000256" key="3">
    <source>
        <dbReference type="ARBA" id="ARBA00022960"/>
    </source>
</evidence>
<comment type="pathway">
    <text evidence="1 7">Cell wall biogenesis; peptidoglycan biosynthesis.</text>
</comment>
<dbReference type="PROSITE" id="PS52029">
    <property type="entry name" value="LD_TPASE"/>
    <property type="match status" value="1"/>
</dbReference>
<evidence type="ECO:0000313" key="10">
    <source>
        <dbReference type="Proteomes" id="UP001596174"/>
    </source>
</evidence>
<evidence type="ECO:0000313" key="9">
    <source>
        <dbReference type="EMBL" id="MFC5906415.1"/>
    </source>
</evidence>
<dbReference type="PROSITE" id="PS51257">
    <property type="entry name" value="PROKAR_LIPOPROTEIN"/>
    <property type="match status" value="1"/>
</dbReference>
<dbReference type="InterPro" id="IPR050979">
    <property type="entry name" value="LD-transpeptidase"/>
</dbReference>
<dbReference type="PANTHER" id="PTHR30582:SF2">
    <property type="entry name" value="L,D-TRANSPEPTIDASE YCIB-RELATED"/>
    <property type="match status" value="1"/>
</dbReference>
<comment type="caution">
    <text evidence="9">The sequence shown here is derived from an EMBL/GenBank/DDBJ whole genome shotgun (WGS) entry which is preliminary data.</text>
</comment>
<keyword evidence="3 7" id="KW-0133">Cell shape</keyword>
<keyword evidence="10" id="KW-1185">Reference proteome</keyword>
<gene>
    <name evidence="9" type="ORF">ACFP3V_04180</name>
</gene>
<feature type="active site" description="Proton donor/acceptor" evidence="7">
    <location>
        <position position="318"/>
    </location>
</feature>
<keyword evidence="6 7" id="KW-0961">Cell wall biogenesis/degradation</keyword>
<dbReference type="InterPro" id="IPR041280">
    <property type="entry name" value="Big_10"/>
</dbReference>
<dbReference type="Gene3D" id="2.40.440.10">
    <property type="entry name" value="L,D-transpeptidase catalytic domain-like"/>
    <property type="match status" value="1"/>
</dbReference>
<dbReference type="InterPro" id="IPR005490">
    <property type="entry name" value="LD_TPept_cat_dom"/>
</dbReference>
<dbReference type="PANTHER" id="PTHR30582">
    <property type="entry name" value="L,D-TRANSPEPTIDASE"/>
    <property type="match status" value="1"/>
</dbReference>
<evidence type="ECO:0000256" key="5">
    <source>
        <dbReference type="ARBA" id="ARBA00023315"/>
    </source>
</evidence>
<sequence length="421" mass="44582">MNTRLRSWAPWLGGALVLVLSGCSGGSDQPQEHAVDAASLVKLSTAAGQTVDPSTPLTVTAVKGTLTDVTIRGADGRQVAGKLAPDGRSWHSTGTLAAGAAYQAQISADDGSGGRGTVTEQFHTKAAAHLLTATFTPQQGGSYGVGEPITVTLSQPVKDPAARAVVERGLVVRSSPSVTGAWYWVDDTTLHFRPQGYWPAHATVQAAFQLQGVKVQGDTYGGALSATAFTTRDKWYALTDARSDYMTVYRNDKVVRRIPVTTGKPGFSTRNGIKVVLEQQSTVFMDSRTVGIAAGSSNSYALNVRWASRVTWSGEYVHAAPWSVGSQGVANVSHGCTGMSTENARWFYDTFRPGDLVEVVHSLGHEMERFGNGYGDWNVSWADWEKGSALHRTVTTGAPVNGVGGTADTTATAVGYLRPSV</sequence>
<dbReference type="Pfam" id="PF17964">
    <property type="entry name" value="Big_10"/>
    <property type="match status" value="1"/>
</dbReference>
<name>A0ABW1FXF8_9ACTN</name>
<keyword evidence="2" id="KW-0808">Transferase</keyword>
<dbReference type="InterPro" id="IPR038063">
    <property type="entry name" value="Transpep_catalytic_dom"/>
</dbReference>
<evidence type="ECO:0000259" key="8">
    <source>
        <dbReference type="PROSITE" id="PS52029"/>
    </source>
</evidence>
<feature type="active site" description="Nucleophile" evidence="7">
    <location>
        <position position="336"/>
    </location>
</feature>
<dbReference type="EMBL" id="JBHSQJ010000012">
    <property type="protein sequence ID" value="MFC5906415.1"/>
    <property type="molecule type" value="Genomic_DNA"/>
</dbReference>
<protein>
    <submittedName>
        <fullName evidence="9">Ig-like domain-containing protein</fullName>
    </submittedName>
</protein>
<dbReference type="SUPFAM" id="SSF141523">
    <property type="entry name" value="L,D-transpeptidase catalytic domain-like"/>
    <property type="match status" value="1"/>
</dbReference>